<feature type="compositionally biased region" description="Basic residues" evidence="9">
    <location>
        <begin position="136"/>
        <end position="152"/>
    </location>
</feature>
<dbReference type="PANTHER" id="PTHR14776">
    <property type="entry name" value="CADHERIN-LIKE AND PC-ESTERASE DOMAIN-CONTAINING PROTEIN 1"/>
    <property type="match status" value="1"/>
</dbReference>
<dbReference type="CDD" id="cd16858">
    <property type="entry name" value="ING_ING3_Yng2p"/>
    <property type="match status" value="1"/>
</dbReference>
<dbReference type="Pfam" id="PF12998">
    <property type="entry name" value="ING"/>
    <property type="match status" value="1"/>
</dbReference>
<evidence type="ECO:0000313" key="12">
    <source>
        <dbReference type="EMBL" id="OPJ68708.1"/>
    </source>
</evidence>
<dbReference type="InterPro" id="IPR011011">
    <property type="entry name" value="Znf_FYVE_PHD"/>
</dbReference>
<evidence type="ECO:0000256" key="6">
    <source>
        <dbReference type="ARBA" id="ARBA00022833"/>
    </source>
</evidence>
<dbReference type="GO" id="GO:0006325">
    <property type="term" value="P:chromatin organization"/>
    <property type="evidence" value="ECO:0007669"/>
    <property type="project" value="UniProtKB-KW"/>
</dbReference>
<organism evidence="12 13">
    <name type="scientific">Patagioenas fasciata monilis</name>
    <dbReference type="NCBI Taxonomy" id="372326"/>
    <lineage>
        <taxon>Eukaryota</taxon>
        <taxon>Metazoa</taxon>
        <taxon>Chordata</taxon>
        <taxon>Craniata</taxon>
        <taxon>Vertebrata</taxon>
        <taxon>Euteleostomi</taxon>
        <taxon>Archelosauria</taxon>
        <taxon>Archosauria</taxon>
        <taxon>Dinosauria</taxon>
        <taxon>Saurischia</taxon>
        <taxon>Theropoda</taxon>
        <taxon>Coelurosauria</taxon>
        <taxon>Aves</taxon>
        <taxon>Neognathae</taxon>
        <taxon>Neoaves</taxon>
        <taxon>Columbimorphae</taxon>
        <taxon>Columbiformes</taxon>
        <taxon>Columbidae</taxon>
        <taxon>Patagioenas</taxon>
    </lineage>
</organism>
<dbReference type="InterPro" id="IPR025883">
    <property type="entry name" value="Cadherin-like_domain"/>
</dbReference>
<evidence type="ECO:0000256" key="4">
    <source>
        <dbReference type="ARBA" id="ARBA00022723"/>
    </source>
</evidence>
<dbReference type="InterPro" id="IPR042020">
    <property type="entry name" value="ING3_PHD"/>
</dbReference>
<dbReference type="SUPFAM" id="SSF57903">
    <property type="entry name" value="FYVE/PHD zinc finger"/>
    <property type="match status" value="1"/>
</dbReference>
<dbReference type="OrthoDB" id="1932925at2759"/>
<dbReference type="InterPro" id="IPR024610">
    <property type="entry name" value="ING_N_histone-binding"/>
</dbReference>
<dbReference type="Pfam" id="PF12733">
    <property type="entry name" value="Cadherin-like"/>
    <property type="match status" value="1"/>
</dbReference>
<feature type="compositionally biased region" description="Low complexity" evidence="9">
    <location>
        <begin position="307"/>
        <end position="320"/>
    </location>
</feature>
<feature type="domain" description="Zinc finger PHD-type" evidence="10">
    <location>
        <begin position="361"/>
        <end position="402"/>
    </location>
</feature>
<reference evidence="12 13" key="1">
    <citation type="submission" date="2016-02" db="EMBL/GenBank/DDBJ databases">
        <title>Band-tailed pigeon sequencing and assembly.</title>
        <authorList>
            <person name="Soares A.E."/>
            <person name="Novak B.J."/>
            <person name="Rice E.S."/>
            <person name="O'Connell B."/>
            <person name="Chang D."/>
            <person name="Weber S."/>
            <person name="Shapiro B."/>
        </authorList>
    </citation>
    <scope>NUCLEOTIDE SEQUENCE [LARGE SCALE GENOMIC DNA]</scope>
    <source>
        <strain evidence="12">BTP2013</strain>
        <tissue evidence="12">Blood</tissue>
    </source>
</reference>
<evidence type="ECO:0000259" key="10">
    <source>
        <dbReference type="SMART" id="SM00249"/>
    </source>
</evidence>
<dbReference type="GO" id="GO:0008270">
    <property type="term" value="F:zinc ion binding"/>
    <property type="evidence" value="ECO:0007669"/>
    <property type="project" value="UniProtKB-KW"/>
</dbReference>
<dbReference type="Gene3D" id="6.10.140.1740">
    <property type="match status" value="1"/>
</dbReference>
<evidence type="ECO:0000256" key="2">
    <source>
        <dbReference type="ARBA" id="ARBA00010210"/>
    </source>
</evidence>
<dbReference type="Gene3D" id="3.30.470.20">
    <property type="entry name" value="ATP-grasp fold, B domain"/>
    <property type="match status" value="1"/>
</dbReference>
<evidence type="ECO:0000256" key="8">
    <source>
        <dbReference type="ARBA" id="ARBA00023242"/>
    </source>
</evidence>
<protein>
    <recommendedName>
        <fullName evidence="3">Inhibitor of growth protein 3</fullName>
    </recommendedName>
</protein>
<feature type="compositionally biased region" description="Low complexity" evidence="9">
    <location>
        <begin position="286"/>
        <end position="295"/>
    </location>
</feature>
<dbReference type="STRING" id="372326.A0A1V4J8Y7"/>
<feature type="compositionally biased region" description="Low complexity" evidence="9">
    <location>
        <begin position="189"/>
        <end position="201"/>
    </location>
</feature>
<feature type="region of interest" description="Disordered" evidence="9">
    <location>
        <begin position="286"/>
        <end position="320"/>
    </location>
</feature>
<keyword evidence="6" id="KW-0862">Zinc</keyword>
<keyword evidence="13" id="KW-1185">Reference proteome</keyword>
<gene>
    <name evidence="12" type="primary">CPED1</name>
    <name evidence="12" type="ORF">AV530_012812</name>
</gene>
<dbReference type="PANTHER" id="PTHR14776:SF1">
    <property type="entry name" value="CADHERIN-LIKE AND PC-ESTERASE DOMAIN-CONTAINING PROTEIN 1"/>
    <property type="match status" value="1"/>
</dbReference>
<keyword evidence="7" id="KW-0156">Chromatin regulator</keyword>
<feature type="domain" description="Inhibitor of growth protein N-terminal histone-binding" evidence="11">
    <location>
        <begin position="3"/>
        <end position="104"/>
    </location>
</feature>
<comment type="subcellular location">
    <subcellularLocation>
        <location evidence="1">Nucleus</location>
    </subcellularLocation>
</comment>
<dbReference type="CDD" id="cd15585">
    <property type="entry name" value="PHD_ING3"/>
    <property type="match status" value="1"/>
</dbReference>
<keyword evidence="4" id="KW-0479">Metal-binding</keyword>
<evidence type="ECO:0000313" key="13">
    <source>
        <dbReference type="Proteomes" id="UP000190648"/>
    </source>
</evidence>
<dbReference type="SMART" id="SM01408">
    <property type="entry name" value="ING"/>
    <property type="match status" value="1"/>
</dbReference>
<proteinExistence type="inferred from homology"/>
<feature type="compositionally biased region" description="Polar residues" evidence="9">
    <location>
        <begin position="171"/>
        <end position="188"/>
    </location>
</feature>
<dbReference type="Gene3D" id="3.30.40.10">
    <property type="entry name" value="Zinc/RING finger domain, C3HC4 (zinc finger)"/>
    <property type="match status" value="1"/>
</dbReference>
<dbReference type="SMART" id="SM00249">
    <property type="entry name" value="PHD"/>
    <property type="match status" value="1"/>
</dbReference>
<feature type="region of interest" description="Disordered" evidence="9">
    <location>
        <begin position="128"/>
        <end position="201"/>
    </location>
</feature>
<evidence type="ECO:0000259" key="11">
    <source>
        <dbReference type="SMART" id="SM01408"/>
    </source>
</evidence>
<dbReference type="EMBL" id="LSYS01008398">
    <property type="protein sequence ID" value="OPJ68708.1"/>
    <property type="molecule type" value="Genomic_DNA"/>
</dbReference>
<dbReference type="FunFam" id="3.30.40.10:FF:000016">
    <property type="entry name" value="Inhibitor of growth protein"/>
    <property type="match status" value="1"/>
</dbReference>
<evidence type="ECO:0000256" key="1">
    <source>
        <dbReference type="ARBA" id="ARBA00004123"/>
    </source>
</evidence>
<feature type="compositionally biased region" description="Basic and acidic residues" evidence="9">
    <location>
        <begin position="156"/>
        <end position="168"/>
    </location>
</feature>
<evidence type="ECO:0000256" key="5">
    <source>
        <dbReference type="ARBA" id="ARBA00022771"/>
    </source>
</evidence>
<dbReference type="Proteomes" id="UP000190648">
    <property type="component" value="Unassembled WGS sequence"/>
</dbReference>
<comment type="caution">
    <text evidence="12">The sequence shown here is derived from an EMBL/GenBank/DDBJ whole genome shotgun (WGS) entry which is preliminary data.</text>
</comment>
<keyword evidence="8" id="KW-0539">Nucleus</keyword>
<dbReference type="GO" id="GO:0005634">
    <property type="term" value="C:nucleus"/>
    <property type="evidence" value="ECO:0007669"/>
    <property type="project" value="UniProtKB-SubCell"/>
</dbReference>
<evidence type="ECO:0000256" key="7">
    <source>
        <dbReference type="ARBA" id="ARBA00022853"/>
    </source>
</evidence>
<name>A0A1V4J8Y7_PATFA</name>
<evidence type="ECO:0000256" key="3">
    <source>
        <dbReference type="ARBA" id="ARBA00021181"/>
    </source>
</evidence>
<dbReference type="InterPro" id="IPR013083">
    <property type="entry name" value="Znf_RING/FYVE/PHD"/>
</dbReference>
<evidence type="ECO:0000256" key="9">
    <source>
        <dbReference type="SAM" id="MobiDB-lite"/>
    </source>
</evidence>
<dbReference type="InterPro" id="IPR057106">
    <property type="entry name" value="NXPE4_C"/>
</dbReference>
<dbReference type="Pfam" id="PF24536">
    <property type="entry name" value="NXPE4_C"/>
    <property type="match status" value="1"/>
</dbReference>
<comment type="similarity">
    <text evidence="2">Belongs to the ING family.</text>
</comment>
<keyword evidence="5" id="KW-0863">Zinc-finger</keyword>
<accession>A0A1V4J8Y7</accession>
<sequence>MLYLEDYLEMIEQLPMDLRDRFTEMREMDLQVQNAMDQLEQRVNEFFMNAKKNKPEWREEQMTSIKKDYYKALEDADEKVQLANQIYDLVDRHLRKLDQELAKFKMELEADNAGITEILERRSLELDTPSQPVNNHHAHSHTPVEKRKHNPSSHHNTTDHVPEKKFKSEALLSTLTSDGSKENTPGCRNSNSSSSSNNAYNTNSSQPLASYNLGSLSSGSGAGAITMAAAQAVQATAQMKEGRRTSSLKASYEAFKNNDFQLGREFSLSRDSTGYSSSALASTLTQTLSSSTTDSRSGRKSKNNNKSSSQQSSSSSSSSSLSSCSSSSALAQELSQQTAVIPESDSNSQVDWTYDPNEPRYCICNQVSYGEMVGCDNQDCPIEWFHYGCVGLTEAPKGKWVVPSGFNQQPIRGERKTSNRIRTELFLHPHGPTLTPLMTSSILSSVVNGIAPNKLTKTRQGRYKEVSPSNILCFPPGSNSQTVKKIDDSILQYFGSRTRRAVLYAPPAHRETDSQLCQRILTKHGYKVTVLEDRRLVEDPRHEGPYHNGVSPWDLLICLSSRKNDGTGCIQMDDFHHLQLFQKVNLVPEIQHFLCGKEGLCQITKVFSGLQLPVITPECSGQPGLSRASVTGNMSQGSESAEKTRTTHHLRSWWEQSRSAQLSQVSVSPEHQDILKAQDFSVIIKAYVLVTSLTPLRAFIHSTATVWHPPKKKHFTVKLQRFFELFFESGSPQQAFNNMKEAISKLLLITEIFSESSASGPNSFNRCSQCFQMLTFDIGFGTSIYPVVLKVHGNFDFQDEDESNIQDQTFKEFLFEDTFKFLLSNESSTSTFIETLQKIHGSTVRKDGTYHREDEQCLSLEEINSMITFIQELKSLGRFELLFPSTAPKIQTLLRDLYHMVDPMRRLGSLLTMHWLLSSLLEQFQFMTEEAHTNLSEWDSSQESMSPKQNVPSDFRKIHEALRYSSKTKERQCSYDKDTLSHIRQIFTSPQLDLNPQFNPKTKEYYAEVPFDMVTVKIGAEPSNCQCQVHLDDKKGPRIANYPLGLGLNKVIVLVTDDSQPSPQVVGSYKITIYREDRPSLPLFDDYVMCGFVQDCGSRIRPEESCGLQPLSHEYLSAISQTVFKTCDTGDTKGQWIVPCLSCSDNRTCDWREITWQPHGCRHSVLAKPELQRCVEGRRILFIGDSTNRGMMYYLIERVNKTLQEWQKTHDVKCYHNINEGKTFISYSYYPQFWMNANQRPTFEKALEQLLQRSRPLENTDQTVLIVGGVQWLNSNHLQIIQKVLNRENLSNILVIIKSIGMGFHLPVDGIHSLSQAEVQNLWNENLVILDTAKNFGYEVVDTFIITMGRYKEFLQGKCGCHFHEVVKSNPSEESPHITMTLPRHHTLGKYFVSQSKPSELQDYATNSQSPYHVRGPINQVYSEILLSRLCARKRDWSARSLSSIQHWD</sequence>
<dbReference type="InterPro" id="IPR001965">
    <property type="entry name" value="Znf_PHD"/>
</dbReference>